<reference evidence="2" key="2">
    <citation type="submission" date="2008-04" db="EMBL/GenBank/DDBJ databases">
        <title>Draft genome sequence of Providencia stuartii(ATCC 25827).</title>
        <authorList>
            <person name="Sudarsanam P."/>
            <person name="Ley R."/>
            <person name="Guruge J."/>
            <person name="Turnbaugh P.J."/>
            <person name="Mahowald M."/>
            <person name="Liep D."/>
            <person name="Gordon J."/>
        </authorList>
    </citation>
    <scope>NUCLEOTIDE SEQUENCE [LARGE SCALE GENOMIC DNA]</scope>
    <source>
        <strain evidence="2">ATCC 25827</strain>
    </source>
</reference>
<evidence type="ECO:0000313" key="2">
    <source>
        <dbReference type="Proteomes" id="UP000004506"/>
    </source>
</evidence>
<proteinExistence type="predicted"/>
<organism evidence="1 2">
    <name type="scientific">Providencia stuartii ATCC 25827</name>
    <dbReference type="NCBI Taxonomy" id="471874"/>
    <lineage>
        <taxon>Bacteria</taxon>
        <taxon>Pseudomonadati</taxon>
        <taxon>Pseudomonadota</taxon>
        <taxon>Gammaproteobacteria</taxon>
        <taxon>Enterobacterales</taxon>
        <taxon>Morganellaceae</taxon>
        <taxon>Providencia</taxon>
    </lineage>
</organism>
<reference evidence="2" key="1">
    <citation type="submission" date="2008-04" db="EMBL/GenBank/DDBJ databases">
        <title>Draft genome sequence of Providencia stuartii (ATCC 25827).</title>
        <authorList>
            <person name="Sudarsanam P."/>
            <person name="Ley R."/>
            <person name="Guruge J."/>
            <person name="Turnbaugh P.J."/>
            <person name="Mahowald M."/>
            <person name="Liep D."/>
            <person name="Gordon J."/>
        </authorList>
    </citation>
    <scope>NUCLEOTIDE SEQUENCE [LARGE SCALE GENOMIC DNA]</scope>
    <source>
        <strain evidence="2">ATCC 25827</strain>
    </source>
</reference>
<dbReference type="Proteomes" id="UP000004506">
    <property type="component" value="Unassembled WGS sequence"/>
</dbReference>
<reference evidence="1 2" key="3">
    <citation type="submission" date="2008-05" db="EMBL/GenBank/DDBJ databases">
        <authorList>
            <person name="Fulton L."/>
            <person name="Clifton S."/>
            <person name="Fulton B."/>
            <person name="Xu J."/>
            <person name="Minx P."/>
            <person name="Pepin K.H."/>
            <person name="Johnson M."/>
            <person name="Thiruvilangam P."/>
            <person name="Bhonagiri V."/>
            <person name="Nash W.E."/>
            <person name="Mardis E.R."/>
            <person name="Wilson R.K."/>
        </authorList>
    </citation>
    <scope>NUCLEOTIDE SEQUENCE [LARGE SCALE GENOMIC DNA]</scope>
    <source>
        <strain evidence="1 2">ATCC 25827</strain>
    </source>
</reference>
<name>A0AA86YX18_PROST</name>
<evidence type="ECO:0000313" key="1">
    <source>
        <dbReference type="EMBL" id="EDU58017.1"/>
    </source>
</evidence>
<dbReference type="AlphaFoldDB" id="A0AA86YX18"/>
<protein>
    <submittedName>
        <fullName evidence="1">Uncharacterized protein</fullName>
    </submittedName>
</protein>
<dbReference type="EMBL" id="ABJD02000103">
    <property type="protein sequence ID" value="EDU58017.1"/>
    <property type="molecule type" value="Genomic_DNA"/>
</dbReference>
<comment type="caution">
    <text evidence="1">The sequence shown here is derived from an EMBL/GenBank/DDBJ whole genome shotgun (WGS) entry which is preliminary data.</text>
</comment>
<sequence>MLITRSYACRPWCSWSIRYCGSASDIFWLTVFTRSGSDTRSCSNT</sequence>
<accession>A0AA86YX18</accession>
<gene>
    <name evidence="1" type="ORF">PROSTU_04069</name>
</gene>